<name>A0A1G9G3L6_9BACL</name>
<evidence type="ECO:0000256" key="2">
    <source>
        <dbReference type="ARBA" id="ARBA00007069"/>
    </source>
</evidence>
<evidence type="ECO:0000313" key="13">
    <source>
        <dbReference type="Proteomes" id="UP000199008"/>
    </source>
</evidence>
<dbReference type="Gene3D" id="1.10.3720.10">
    <property type="entry name" value="MetI-like"/>
    <property type="match status" value="1"/>
</dbReference>
<dbReference type="PANTHER" id="PTHR30183">
    <property type="entry name" value="MOLYBDENUM TRANSPORT SYSTEM PERMEASE PROTEIN MODB"/>
    <property type="match status" value="1"/>
</dbReference>
<comment type="similarity">
    <text evidence="2 10">Belongs to the binding-protein-dependent transport system permease family. CysTW subfamily.</text>
</comment>
<dbReference type="Pfam" id="PF00528">
    <property type="entry name" value="BPD_transp_1"/>
    <property type="match status" value="1"/>
</dbReference>
<dbReference type="Proteomes" id="UP000199008">
    <property type="component" value="Unassembled WGS sequence"/>
</dbReference>
<feature type="transmembrane region" description="Helical" evidence="9">
    <location>
        <begin position="98"/>
        <end position="116"/>
    </location>
</feature>
<evidence type="ECO:0000256" key="3">
    <source>
        <dbReference type="ARBA" id="ARBA00022448"/>
    </source>
</evidence>
<evidence type="ECO:0000256" key="5">
    <source>
        <dbReference type="ARBA" id="ARBA00022505"/>
    </source>
</evidence>
<evidence type="ECO:0000313" key="12">
    <source>
        <dbReference type="EMBL" id="SDK95205.1"/>
    </source>
</evidence>
<reference evidence="13" key="1">
    <citation type="submission" date="2016-10" db="EMBL/GenBank/DDBJ databases">
        <authorList>
            <person name="Varghese N."/>
            <person name="Submissions S."/>
        </authorList>
    </citation>
    <scope>NUCLEOTIDE SEQUENCE [LARGE SCALE GENOMIC DNA]</scope>
    <source>
        <strain evidence="13">CGMCC 1.8895</strain>
    </source>
</reference>
<feature type="transmembrane region" description="Helical" evidence="9">
    <location>
        <begin position="156"/>
        <end position="182"/>
    </location>
</feature>
<evidence type="ECO:0000256" key="1">
    <source>
        <dbReference type="ARBA" id="ARBA00004651"/>
    </source>
</evidence>
<keyword evidence="3 9" id="KW-0813">Transport</keyword>
<evidence type="ECO:0000256" key="10">
    <source>
        <dbReference type="RuleBase" id="RU365097"/>
    </source>
</evidence>
<comment type="subcellular location">
    <subcellularLocation>
        <location evidence="1 9">Cell membrane</location>
        <topology evidence="1 9">Multi-pass membrane protein</topology>
    </subcellularLocation>
</comment>
<protein>
    <recommendedName>
        <fullName evidence="10">Molybdenum transport system permease</fullName>
    </recommendedName>
</protein>
<evidence type="ECO:0000259" key="11">
    <source>
        <dbReference type="PROSITE" id="PS50928"/>
    </source>
</evidence>
<feature type="transmembrane region" description="Helical" evidence="9">
    <location>
        <begin position="20"/>
        <end position="41"/>
    </location>
</feature>
<feature type="domain" description="ABC transmembrane type-1" evidence="11">
    <location>
        <begin position="19"/>
        <end position="221"/>
    </location>
</feature>
<gene>
    <name evidence="12" type="ORF">SAMN05216216_11519</name>
</gene>
<dbReference type="PROSITE" id="PS50928">
    <property type="entry name" value="ABC_TM1"/>
    <property type="match status" value="1"/>
</dbReference>
<dbReference type="InterPro" id="IPR000515">
    <property type="entry name" value="MetI-like"/>
</dbReference>
<sequence>MTMVLLSSNITAAEFLTPVMLSLRVAFIALVIVLIAGVVIARFMARNDFRGKVIIETVLMLPLVLPPTVVGFLLLVLFGNNSVVGDMFSWLFGDTIIFTWYAAVAASTVVAFPLMYQAAKSGFLNVNKEIEDAAKVDGANKWQVFTKITLPLTKTALITGALLSFARALGEFGATIIIAGNIPGSTQTLPTAIYVALQSGNMTLAWAWVIVIVVLSFFMLMFIRVKANES</sequence>
<dbReference type="SUPFAM" id="SSF161098">
    <property type="entry name" value="MetI-like"/>
    <property type="match status" value="1"/>
</dbReference>
<organism evidence="12 13">
    <name type="scientific">Lacicoccus qingdaonensis</name>
    <dbReference type="NCBI Taxonomy" id="576118"/>
    <lineage>
        <taxon>Bacteria</taxon>
        <taxon>Bacillati</taxon>
        <taxon>Bacillota</taxon>
        <taxon>Bacilli</taxon>
        <taxon>Bacillales</taxon>
        <taxon>Salinicoccaceae</taxon>
        <taxon>Lacicoccus</taxon>
    </lineage>
</organism>
<evidence type="ECO:0000256" key="7">
    <source>
        <dbReference type="ARBA" id="ARBA00022989"/>
    </source>
</evidence>
<keyword evidence="13" id="KW-1185">Reference proteome</keyword>
<proteinExistence type="inferred from homology"/>
<dbReference type="EMBL" id="FNFY01000015">
    <property type="protein sequence ID" value="SDK95205.1"/>
    <property type="molecule type" value="Genomic_DNA"/>
</dbReference>
<dbReference type="STRING" id="576118.SAMN05216216_11519"/>
<evidence type="ECO:0000256" key="9">
    <source>
        <dbReference type="RuleBase" id="RU363032"/>
    </source>
</evidence>
<feature type="transmembrane region" description="Helical" evidence="9">
    <location>
        <begin position="202"/>
        <end position="223"/>
    </location>
</feature>
<dbReference type="NCBIfam" id="TIGR02141">
    <property type="entry name" value="modB_ABC"/>
    <property type="match status" value="1"/>
</dbReference>
<dbReference type="InterPro" id="IPR035906">
    <property type="entry name" value="MetI-like_sf"/>
</dbReference>
<keyword evidence="4 10" id="KW-1003">Cell membrane</keyword>
<accession>A0A1G9G3L6</accession>
<evidence type="ECO:0000256" key="6">
    <source>
        <dbReference type="ARBA" id="ARBA00022692"/>
    </source>
</evidence>
<keyword evidence="8 9" id="KW-0472">Membrane</keyword>
<dbReference type="AlphaFoldDB" id="A0A1G9G3L6"/>
<dbReference type="CDD" id="cd06261">
    <property type="entry name" value="TM_PBP2"/>
    <property type="match status" value="1"/>
</dbReference>
<dbReference type="GO" id="GO:0005886">
    <property type="term" value="C:plasma membrane"/>
    <property type="evidence" value="ECO:0007669"/>
    <property type="project" value="UniProtKB-SubCell"/>
</dbReference>
<keyword evidence="5 10" id="KW-0500">Molybdenum</keyword>
<keyword evidence="6 9" id="KW-0812">Transmembrane</keyword>
<dbReference type="GO" id="GO:0015098">
    <property type="term" value="F:molybdate ion transmembrane transporter activity"/>
    <property type="evidence" value="ECO:0007669"/>
    <property type="project" value="UniProtKB-UniRule"/>
</dbReference>
<feature type="transmembrane region" description="Helical" evidence="9">
    <location>
        <begin position="53"/>
        <end position="78"/>
    </location>
</feature>
<evidence type="ECO:0000256" key="8">
    <source>
        <dbReference type="ARBA" id="ARBA00023136"/>
    </source>
</evidence>
<evidence type="ECO:0000256" key="4">
    <source>
        <dbReference type="ARBA" id="ARBA00022475"/>
    </source>
</evidence>
<comment type="function">
    <text evidence="10">Part of the binding-protein-dependent transport system for molybdenum; probably responsible for the translocation of the substrate across the membrane.</text>
</comment>
<dbReference type="InterPro" id="IPR011867">
    <property type="entry name" value="ModB_ABC"/>
</dbReference>
<dbReference type="PANTHER" id="PTHR30183:SF3">
    <property type="entry name" value="MOLYBDENUM TRANSPORT SYSTEM PERMEASE PROTEIN MODB"/>
    <property type="match status" value="1"/>
</dbReference>
<keyword evidence="7 9" id="KW-1133">Transmembrane helix</keyword>